<dbReference type="AlphaFoldDB" id="A0A4Y9VQU6"/>
<protein>
    <submittedName>
        <fullName evidence="1">Uncharacterized protein</fullName>
    </submittedName>
</protein>
<dbReference type="Proteomes" id="UP000297706">
    <property type="component" value="Unassembled WGS sequence"/>
</dbReference>
<keyword evidence="2" id="KW-1185">Reference proteome</keyword>
<organism evidence="1 2">
    <name type="scientific">Methylotenera oryzisoli</name>
    <dbReference type="NCBI Taxonomy" id="2080758"/>
    <lineage>
        <taxon>Bacteria</taxon>
        <taxon>Pseudomonadati</taxon>
        <taxon>Pseudomonadota</taxon>
        <taxon>Betaproteobacteria</taxon>
        <taxon>Nitrosomonadales</taxon>
        <taxon>Methylophilaceae</taxon>
        <taxon>Methylotenera</taxon>
    </lineage>
</organism>
<reference evidence="1 2" key="1">
    <citation type="submission" date="2018-02" db="EMBL/GenBank/DDBJ databases">
        <title>A novel lanthanide dependent methylotroph, Methylotenera sp. La3113.</title>
        <authorList>
            <person name="Lv H."/>
            <person name="Tani A."/>
        </authorList>
    </citation>
    <scope>NUCLEOTIDE SEQUENCE [LARGE SCALE GENOMIC DNA]</scope>
    <source>
        <strain evidence="1 2">La3113</strain>
    </source>
</reference>
<sequence length="91" mass="10317">MARCYLAPLSDEDLIEAVKTHMETQKFVTRGQLKTKFHTSMQRLEALEKAGHFKLPLRLSKSAASTLGRKKCGTAKNWYITRPAPWQIAAN</sequence>
<evidence type="ECO:0000313" key="2">
    <source>
        <dbReference type="Proteomes" id="UP000297706"/>
    </source>
</evidence>
<gene>
    <name evidence="1" type="ORF">C3Y98_05160</name>
</gene>
<accession>A0A4Y9VQU6</accession>
<comment type="caution">
    <text evidence="1">The sequence shown here is derived from an EMBL/GenBank/DDBJ whole genome shotgun (WGS) entry which is preliminary data.</text>
</comment>
<dbReference type="EMBL" id="PQVH01000008">
    <property type="protein sequence ID" value="TFW71487.1"/>
    <property type="molecule type" value="Genomic_DNA"/>
</dbReference>
<dbReference type="RefSeq" id="WP_135277033.1">
    <property type="nucleotide sequence ID" value="NZ_PQVH01000008.1"/>
</dbReference>
<name>A0A4Y9VQU6_9PROT</name>
<evidence type="ECO:0000313" key="1">
    <source>
        <dbReference type="EMBL" id="TFW71487.1"/>
    </source>
</evidence>
<proteinExistence type="predicted"/>